<feature type="non-terminal residue" evidence="1">
    <location>
        <position position="142"/>
    </location>
</feature>
<dbReference type="PANTHER" id="PTHR37834">
    <property type="entry name" value="GDSL-LIKE LIPASE/ACYLHYDROLASE DOMAIN PROTEIN (AFU_ORTHOLOGUE AFUA_2G00620)"/>
    <property type="match status" value="1"/>
</dbReference>
<proteinExistence type="predicted"/>
<accession>A0ABX1D779</accession>
<evidence type="ECO:0000313" key="1">
    <source>
        <dbReference type="EMBL" id="NJW55033.1"/>
    </source>
</evidence>
<dbReference type="InterPro" id="IPR052762">
    <property type="entry name" value="PCW_deacetylase/CE"/>
</dbReference>
<dbReference type="PANTHER" id="PTHR37834:SF2">
    <property type="entry name" value="ESTERASE, SGNH HYDROLASE-TYPE"/>
    <property type="match status" value="1"/>
</dbReference>
<dbReference type="EMBL" id="JAAVJR010000739">
    <property type="protein sequence ID" value="NJW55033.1"/>
    <property type="molecule type" value="Genomic_DNA"/>
</dbReference>
<evidence type="ECO:0000313" key="2">
    <source>
        <dbReference type="Proteomes" id="UP000703674"/>
    </source>
</evidence>
<dbReference type="Gene3D" id="3.40.50.1110">
    <property type="entry name" value="SGNH hydrolase"/>
    <property type="match status" value="1"/>
</dbReference>
<dbReference type="InterPro" id="IPR036514">
    <property type="entry name" value="SGNH_hydro_sf"/>
</dbReference>
<dbReference type="Proteomes" id="UP000703674">
    <property type="component" value="Unassembled WGS sequence"/>
</dbReference>
<comment type="caution">
    <text evidence="1">The sequence shown here is derived from an EMBL/GenBank/DDBJ whole genome shotgun (WGS) entry which is preliminary data.</text>
</comment>
<protein>
    <submittedName>
        <fullName evidence="1">GDSL family lipase</fullName>
    </submittedName>
</protein>
<keyword evidence="2" id="KW-1185">Reference proteome</keyword>
<organism evidence="1 2">
    <name type="scientific">Salinimicrobium oceani</name>
    <dbReference type="NCBI Taxonomy" id="2722702"/>
    <lineage>
        <taxon>Bacteria</taxon>
        <taxon>Pseudomonadati</taxon>
        <taxon>Bacteroidota</taxon>
        <taxon>Flavobacteriia</taxon>
        <taxon>Flavobacteriales</taxon>
        <taxon>Flavobacteriaceae</taxon>
        <taxon>Salinimicrobium</taxon>
    </lineage>
</organism>
<feature type="non-terminal residue" evidence="1">
    <location>
        <position position="1"/>
    </location>
</feature>
<gene>
    <name evidence="1" type="ORF">HC175_19155</name>
</gene>
<reference evidence="1 2" key="1">
    <citation type="submission" date="2020-03" db="EMBL/GenBank/DDBJ databases">
        <title>Salinimicrobium sp. nov, isolated from SCS.</title>
        <authorList>
            <person name="Cao W.R."/>
        </authorList>
    </citation>
    <scope>NUCLEOTIDE SEQUENCE [LARGE SCALE GENOMIC DNA]</scope>
    <source>
        <strain evidence="2">J15B91</strain>
    </source>
</reference>
<sequence length="142" mass="16136">VFLKSKEGSYHYVAVELNEEYKGRFRVTKDTLKFALPRKDSANTIAIYKETEAANGILIFSGIRAKKIEKISEKPQVRIEFIGESMTCGMGADTTEINCDEGEWFDQHSAYMAYGPRVARELGVDYEINCVSGMGIYRNWND</sequence>
<name>A0ABX1D779_9FLAO</name>